<evidence type="ECO:0000313" key="1">
    <source>
        <dbReference type="EMBL" id="KAJ1210668.1"/>
    </source>
</evidence>
<accession>A0AAV7WDM2</accession>
<keyword evidence="2" id="KW-1185">Reference proteome</keyword>
<evidence type="ECO:0000313" key="2">
    <source>
        <dbReference type="Proteomes" id="UP001066276"/>
    </source>
</evidence>
<comment type="caution">
    <text evidence="1">The sequence shown here is derived from an EMBL/GenBank/DDBJ whole genome shotgun (WGS) entry which is preliminary data.</text>
</comment>
<dbReference type="EMBL" id="JANPWB010000002">
    <property type="protein sequence ID" value="KAJ1210668.1"/>
    <property type="molecule type" value="Genomic_DNA"/>
</dbReference>
<organism evidence="1 2">
    <name type="scientific">Pleurodeles waltl</name>
    <name type="common">Iberian ribbed newt</name>
    <dbReference type="NCBI Taxonomy" id="8319"/>
    <lineage>
        <taxon>Eukaryota</taxon>
        <taxon>Metazoa</taxon>
        <taxon>Chordata</taxon>
        <taxon>Craniata</taxon>
        <taxon>Vertebrata</taxon>
        <taxon>Euteleostomi</taxon>
        <taxon>Amphibia</taxon>
        <taxon>Batrachia</taxon>
        <taxon>Caudata</taxon>
        <taxon>Salamandroidea</taxon>
        <taxon>Salamandridae</taxon>
        <taxon>Pleurodelinae</taxon>
        <taxon>Pleurodeles</taxon>
    </lineage>
</organism>
<dbReference type="Proteomes" id="UP001066276">
    <property type="component" value="Chromosome 1_2"/>
</dbReference>
<dbReference type="AlphaFoldDB" id="A0AAV7WDM2"/>
<gene>
    <name evidence="1" type="ORF">NDU88_006030</name>
</gene>
<proteinExistence type="predicted"/>
<reference evidence="1" key="1">
    <citation type="journal article" date="2022" name="bioRxiv">
        <title>Sequencing and chromosome-scale assembly of the giantPleurodeles waltlgenome.</title>
        <authorList>
            <person name="Brown T."/>
            <person name="Elewa A."/>
            <person name="Iarovenko S."/>
            <person name="Subramanian E."/>
            <person name="Araus A.J."/>
            <person name="Petzold A."/>
            <person name="Susuki M."/>
            <person name="Suzuki K.-i.T."/>
            <person name="Hayashi T."/>
            <person name="Toyoda A."/>
            <person name="Oliveira C."/>
            <person name="Osipova E."/>
            <person name="Leigh N.D."/>
            <person name="Simon A."/>
            <person name="Yun M.H."/>
        </authorList>
    </citation>
    <scope>NUCLEOTIDE SEQUENCE</scope>
    <source>
        <strain evidence="1">20211129_DDA</strain>
        <tissue evidence="1">Liver</tissue>
    </source>
</reference>
<protein>
    <submittedName>
        <fullName evidence="1">Uncharacterized protein</fullName>
    </submittedName>
</protein>
<name>A0AAV7WDM2_PLEWA</name>
<sequence>MDGMPRGDFQGKMDELETLTAHTAAILQAIKDTKITLEAEIGAVAGEVGLLREDQWKIVDRVKETEGKLETMVLQVKYIYQRISIIEKKLRTLVNTLEDTEGRSHHHNVCLVGMPEREEGLSL</sequence>